<reference evidence="9 10" key="1">
    <citation type="journal article" date="2024" name="Int. J. Syst. Evol. Microbiol.">
        <title>Lacrimispora brassicae sp. nov. isolated from fermented cabbage, and proposal of Clostridium indicum Gundawar et al. 2019 and Clostridium methoxybenzovorans Mechichi et al. 1999 as heterotypic synonyms of Lacrimispora amygdalina (Parshina et al. 2003) Haas and Blanchard 2020 and Lacrimispora indolis (McClung and McCoy 1957) Haas and Blanchard 2020, respectively.</title>
        <authorList>
            <person name="Kobayashi H."/>
            <person name="Tanizawa Y."/>
            <person name="Sakamoto M."/>
            <person name="Ohkuma M."/>
            <person name="Tohno M."/>
        </authorList>
    </citation>
    <scope>NUCLEOTIDE SEQUENCE [LARGE SCALE GENOMIC DNA]</scope>
    <source>
        <strain evidence="9 10">DSM 12857</strain>
    </source>
</reference>
<keyword evidence="3" id="KW-0229">DNA integration</keyword>
<protein>
    <submittedName>
        <fullName evidence="9">Phage integrase</fullName>
    </submittedName>
</protein>
<evidence type="ECO:0000256" key="1">
    <source>
        <dbReference type="ARBA" id="ARBA00003283"/>
    </source>
</evidence>
<dbReference type="InterPro" id="IPR010998">
    <property type="entry name" value="Integrase_recombinase_N"/>
</dbReference>
<accession>A0ABQ5LZJ1</accession>
<sequence length="356" mass="42651">MPVHYEEKTKTWYVKCYYVDYTGTKRQRKKRGFKLQREAKEWERNFLETQQADLTMTFENFVRIYNEDMKHRLREHTYVQKQYVIDKKLLPFFGKLPVSQITPANVRKWQNELMAYRDDNGKAYSETYLRTINNQLTAIMNYEVRYYNLKENPCRKAGSIGKGHAEEMQFWTTEEFKKFLEKITDKPQARAGFLTLYYTGLRIGELLALEFGDIGFEDCKLSVNKSYQRISDRDVITPPKTPRSVRIISIPEFLRDELKDYTSKLYRLHKHDRIFPYTKHFFEHEMRRGTKDGEVKRIRLHDLRHSHASLLIELGFSPLAIADRQGHEKVETTLNTYSHLFPHKRDEIAEKLENCF</sequence>
<dbReference type="Proteomes" id="UP001419084">
    <property type="component" value="Unassembled WGS sequence"/>
</dbReference>
<comment type="function">
    <text evidence="1">Site-specific tyrosine recombinase, which acts by catalyzing the cutting and rejoining of the recombining DNA molecules.</text>
</comment>
<dbReference type="InterPro" id="IPR011010">
    <property type="entry name" value="DNA_brk_join_enz"/>
</dbReference>
<dbReference type="InterPro" id="IPR013762">
    <property type="entry name" value="Integrase-like_cat_sf"/>
</dbReference>
<comment type="similarity">
    <text evidence="2">Belongs to the 'phage' integrase family.</text>
</comment>
<dbReference type="Pfam" id="PF14659">
    <property type="entry name" value="Phage_int_SAM_3"/>
    <property type="match status" value="1"/>
</dbReference>
<dbReference type="Gene3D" id="1.10.150.130">
    <property type="match status" value="1"/>
</dbReference>
<dbReference type="RefSeq" id="WP_346064367.1">
    <property type="nucleotide sequence ID" value="NZ_BRPJ01000002.1"/>
</dbReference>
<evidence type="ECO:0000256" key="5">
    <source>
        <dbReference type="ARBA" id="ARBA00023172"/>
    </source>
</evidence>
<dbReference type="SUPFAM" id="SSF56349">
    <property type="entry name" value="DNA breaking-rejoining enzymes"/>
    <property type="match status" value="1"/>
</dbReference>
<proteinExistence type="inferred from homology"/>
<dbReference type="InterPro" id="IPR028259">
    <property type="entry name" value="AP2-like_int_N"/>
</dbReference>
<dbReference type="InterPro" id="IPR050090">
    <property type="entry name" value="Tyrosine_recombinase_XerCD"/>
</dbReference>
<name>A0ABQ5LZJ1_9FIRM</name>
<dbReference type="InterPro" id="IPR044068">
    <property type="entry name" value="CB"/>
</dbReference>
<feature type="domain" description="Core-binding (CB)" evidence="8">
    <location>
        <begin position="56"/>
        <end position="144"/>
    </location>
</feature>
<dbReference type="PANTHER" id="PTHR30349">
    <property type="entry name" value="PHAGE INTEGRASE-RELATED"/>
    <property type="match status" value="1"/>
</dbReference>
<evidence type="ECO:0000313" key="9">
    <source>
        <dbReference type="EMBL" id="GLB28157.1"/>
    </source>
</evidence>
<dbReference type="Gene3D" id="1.10.443.10">
    <property type="entry name" value="Intergrase catalytic core"/>
    <property type="match status" value="1"/>
</dbReference>
<dbReference type="Pfam" id="PF14657">
    <property type="entry name" value="Arm-DNA-bind_4"/>
    <property type="match status" value="1"/>
</dbReference>
<keyword evidence="10" id="KW-1185">Reference proteome</keyword>
<keyword evidence="4 6" id="KW-0238">DNA-binding</keyword>
<gene>
    <name evidence="9" type="ORF">LAD12857_00800</name>
</gene>
<dbReference type="InterPro" id="IPR002104">
    <property type="entry name" value="Integrase_catalytic"/>
</dbReference>
<comment type="caution">
    <text evidence="9">The sequence shown here is derived from an EMBL/GenBank/DDBJ whole genome shotgun (WGS) entry which is preliminary data.</text>
</comment>
<dbReference type="PANTHER" id="PTHR30349:SF64">
    <property type="entry name" value="PROPHAGE INTEGRASE INTD-RELATED"/>
    <property type="match status" value="1"/>
</dbReference>
<organism evidence="9 10">
    <name type="scientific">Lacrimispora amygdalina</name>
    <dbReference type="NCBI Taxonomy" id="253257"/>
    <lineage>
        <taxon>Bacteria</taxon>
        <taxon>Bacillati</taxon>
        <taxon>Bacillota</taxon>
        <taxon>Clostridia</taxon>
        <taxon>Lachnospirales</taxon>
        <taxon>Lachnospiraceae</taxon>
        <taxon>Lacrimispora</taxon>
    </lineage>
</organism>
<evidence type="ECO:0000256" key="4">
    <source>
        <dbReference type="ARBA" id="ARBA00023125"/>
    </source>
</evidence>
<dbReference type="PROSITE" id="PS51898">
    <property type="entry name" value="TYR_RECOMBINASE"/>
    <property type="match status" value="1"/>
</dbReference>
<evidence type="ECO:0000256" key="3">
    <source>
        <dbReference type="ARBA" id="ARBA00022908"/>
    </source>
</evidence>
<dbReference type="PROSITE" id="PS51900">
    <property type="entry name" value="CB"/>
    <property type="match status" value="1"/>
</dbReference>
<evidence type="ECO:0000256" key="2">
    <source>
        <dbReference type="ARBA" id="ARBA00008857"/>
    </source>
</evidence>
<evidence type="ECO:0000313" key="10">
    <source>
        <dbReference type="Proteomes" id="UP001419084"/>
    </source>
</evidence>
<evidence type="ECO:0000256" key="6">
    <source>
        <dbReference type="PROSITE-ProRule" id="PRU01248"/>
    </source>
</evidence>
<evidence type="ECO:0000259" key="7">
    <source>
        <dbReference type="PROSITE" id="PS51898"/>
    </source>
</evidence>
<dbReference type="InterPro" id="IPR004107">
    <property type="entry name" value="Integrase_SAM-like_N"/>
</dbReference>
<keyword evidence="5" id="KW-0233">DNA recombination</keyword>
<dbReference type="CDD" id="cd01189">
    <property type="entry name" value="INT_ICEBs1_C_like"/>
    <property type="match status" value="1"/>
</dbReference>
<dbReference type="EMBL" id="BRPJ01000002">
    <property type="protein sequence ID" value="GLB28157.1"/>
    <property type="molecule type" value="Genomic_DNA"/>
</dbReference>
<feature type="domain" description="Tyr recombinase" evidence="7">
    <location>
        <begin position="166"/>
        <end position="350"/>
    </location>
</feature>
<evidence type="ECO:0000259" key="8">
    <source>
        <dbReference type="PROSITE" id="PS51900"/>
    </source>
</evidence>
<dbReference type="Pfam" id="PF00589">
    <property type="entry name" value="Phage_integrase"/>
    <property type="match status" value="1"/>
</dbReference>